<feature type="binding site" evidence="15">
    <location>
        <begin position="469"/>
        <end position="479"/>
    </location>
    <ligand>
        <name>FAD</name>
        <dbReference type="ChEBI" id="CHEBI:57692"/>
    </ligand>
</feature>
<evidence type="ECO:0000256" key="15">
    <source>
        <dbReference type="PIRSR" id="PIRSR000238-1"/>
    </source>
</evidence>
<comment type="similarity">
    <text evidence="1">Belongs to the class-II pyridine nucleotide-disulfide oxidoreductase family.</text>
</comment>
<dbReference type="PROSITE" id="PS00573">
    <property type="entry name" value="PYRIDINE_REDOX_2"/>
    <property type="match status" value="1"/>
</dbReference>
<dbReference type="Pfam" id="PF13192">
    <property type="entry name" value="Thioredoxin_3"/>
    <property type="match status" value="1"/>
</dbReference>
<dbReference type="CDD" id="cd03026">
    <property type="entry name" value="AhpF_NTD_C"/>
    <property type="match status" value="1"/>
</dbReference>
<dbReference type="PANTHER" id="PTHR48105">
    <property type="entry name" value="THIOREDOXIN REDUCTASE 1-RELATED-RELATED"/>
    <property type="match status" value="1"/>
</dbReference>
<evidence type="ECO:0000256" key="8">
    <source>
        <dbReference type="ARBA" id="ARBA00023075"/>
    </source>
</evidence>
<dbReference type="GO" id="GO:0032991">
    <property type="term" value="C:protein-containing complex"/>
    <property type="evidence" value="ECO:0007669"/>
    <property type="project" value="UniProtKB-ARBA"/>
</dbReference>
<dbReference type="Gene3D" id="3.50.50.60">
    <property type="entry name" value="FAD/NAD(P)-binding domain"/>
    <property type="match status" value="2"/>
</dbReference>
<comment type="cofactor">
    <cofactor evidence="15">
        <name>FAD</name>
        <dbReference type="ChEBI" id="CHEBI:57692"/>
    </cofactor>
    <text evidence="15">Binds 1 FAD per subunit.</text>
</comment>
<feature type="domain" description="Thioredoxin-like fold" evidence="18">
    <location>
        <begin position="124"/>
        <end position="193"/>
    </location>
</feature>
<comment type="caution">
    <text evidence="19">The sequence shown here is derived from an EMBL/GenBank/DDBJ whole genome shotgun (WGS) entry which is preliminary data.</text>
</comment>
<feature type="binding site" evidence="15">
    <location>
        <begin position="349"/>
        <end position="363"/>
    </location>
    <ligand>
        <name>NAD(+)</name>
        <dbReference type="ChEBI" id="CHEBI:57540"/>
    </ligand>
</feature>
<organism evidence="19 20">
    <name type="scientific">Cytobacillus oceanisediminis</name>
    <dbReference type="NCBI Taxonomy" id="665099"/>
    <lineage>
        <taxon>Bacteria</taxon>
        <taxon>Bacillati</taxon>
        <taxon>Bacillota</taxon>
        <taxon>Bacilli</taxon>
        <taxon>Bacillales</taxon>
        <taxon>Bacillaceae</taxon>
        <taxon>Cytobacillus</taxon>
    </lineage>
</organism>
<dbReference type="CDD" id="cd02974">
    <property type="entry name" value="AhpF_NTD_N"/>
    <property type="match status" value="1"/>
</dbReference>
<dbReference type="SUPFAM" id="SSF51905">
    <property type="entry name" value="FAD/NAD(P)-binding domain"/>
    <property type="match status" value="1"/>
</dbReference>
<evidence type="ECO:0000256" key="7">
    <source>
        <dbReference type="ARBA" id="ARBA00023027"/>
    </source>
</evidence>
<keyword evidence="15" id="KW-0521">NADP</keyword>
<dbReference type="Proteomes" id="UP000247150">
    <property type="component" value="Unassembled WGS sequence"/>
</dbReference>
<dbReference type="GO" id="GO:0008137">
    <property type="term" value="F:NADH dehydrogenase (ubiquinone) activity"/>
    <property type="evidence" value="ECO:0007669"/>
    <property type="project" value="UniProtKB-EC"/>
</dbReference>
<evidence type="ECO:0000313" key="20">
    <source>
        <dbReference type="Proteomes" id="UP000247150"/>
    </source>
</evidence>
<evidence type="ECO:0000256" key="1">
    <source>
        <dbReference type="ARBA" id="ARBA00009333"/>
    </source>
</evidence>
<evidence type="ECO:0000256" key="12">
    <source>
        <dbReference type="ARBA" id="ARBA00056454"/>
    </source>
</evidence>
<dbReference type="InterPro" id="IPR036249">
    <property type="entry name" value="Thioredoxin-like_sf"/>
</dbReference>
<evidence type="ECO:0000256" key="13">
    <source>
        <dbReference type="ARBA" id="ARBA00074388"/>
    </source>
</evidence>
<dbReference type="InterPro" id="IPR050097">
    <property type="entry name" value="Ferredoxin-NADP_redctase_2"/>
</dbReference>
<dbReference type="InterPro" id="IPR044141">
    <property type="entry name" value="AhpF_NTD_C"/>
</dbReference>
<evidence type="ECO:0000256" key="9">
    <source>
        <dbReference type="ARBA" id="ARBA00023157"/>
    </source>
</evidence>
<dbReference type="GO" id="GO:0051287">
    <property type="term" value="F:NAD binding"/>
    <property type="evidence" value="ECO:0007669"/>
    <property type="project" value="InterPro"/>
</dbReference>
<dbReference type="Pfam" id="PF07992">
    <property type="entry name" value="Pyr_redox_2"/>
    <property type="match status" value="1"/>
</dbReference>
<dbReference type="InterPro" id="IPR012336">
    <property type="entry name" value="Thioredoxin-like_fold"/>
</dbReference>
<comment type="catalytic activity">
    <reaction evidence="11">
        <text>a ubiquinone + NADH + 5 H(+)(in) = a ubiquinol + NAD(+) + 4 H(+)(out)</text>
        <dbReference type="Rhea" id="RHEA:29091"/>
        <dbReference type="Rhea" id="RHEA-COMP:9565"/>
        <dbReference type="Rhea" id="RHEA-COMP:9566"/>
        <dbReference type="ChEBI" id="CHEBI:15378"/>
        <dbReference type="ChEBI" id="CHEBI:16389"/>
        <dbReference type="ChEBI" id="CHEBI:17976"/>
        <dbReference type="ChEBI" id="CHEBI:57540"/>
        <dbReference type="ChEBI" id="CHEBI:57945"/>
        <dbReference type="EC" id="7.1.1.2"/>
    </reaction>
</comment>
<dbReference type="EC" id="7.1.1.2" evidence="3"/>
<proteinExistence type="inferred from homology"/>
<evidence type="ECO:0000256" key="4">
    <source>
        <dbReference type="ARBA" id="ARBA00022630"/>
    </source>
</evidence>
<comment type="function">
    <text evidence="12">Transfer of electrons from NADH to the respiratory chain. The immediate electron acceptor for the enzyme is believed to be ubiquinone.</text>
</comment>
<keyword evidence="4" id="KW-0285">Flavoprotein</keyword>
<evidence type="ECO:0000256" key="5">
    <source>
        <dbReference type="ARBA" id="ARBA00022827"/>
    </source>
</evidence>
<evidence type="ECO:0000256" key="6">
    <source>
        <dbReference type="ARBA" id="ARBA00023002"/>
    </source>
</evidence>
<dbReference type="InterPro" id="IPR008255">
    <property type="entry name" value="Pyr_nucl-diS_OxRdtase_2_AS"/>
</dbReference>
<dbReference type="GO" id="GO:0102039">
    <property type="term" value="F:NADH-dependent peroxiredoxin activity"/>
    <property type="evidence" value="ECO:0007669"/>
    <property type="project" value="InterPro"/>
</dbReference>
<dbReference type="AlphaFoldDB" id="A0A2V2ZKH8"/>
<dbReference type="OrthoDB" id="9806179at2"/>
<dbReference type="FunFam" id="3.50.50.60:FF:000007">
    <property type="entry name" value="Alkyl hydroperoxide reductase, F subunit"/>
    <property type="match status" value="1"/>
</dbReference>
<evidence type="ECO:0000256" key="2">
    <source>
        <dbReference type="ARBA" id="ARBA00011738"/>
    </source>
</evidence>
<accession>A0A2V2ZKH8</accession>
<sequence length="509" mass="54648">MLFDADIKAQLAQYLQMMEGDILLKVSAGSDKVSSDMLALVDELAAMSSQIKVEHAELQRTPSFSVNHPGEDTGITFAGIPLGHEFTSLVLALLQVSGRAPKVDQKVIDQVKNIKGEYHFETYVSLSCHNCPDVVQALNVMSILNPNISHTMIDGAAFKEEVDAKQIMAVPTVFLNGEKFGSGRMSLEEILAKMGTGPDASEFADKGPYDVLVIGGGPAGASAAIYTARKGIRTGIVAERFGGQVMDTLGIENFISVKHTEGPKLVASLEEHVKDYGIDVMNLQRAKSLKKKDLVEIELENGAILKSKTVILSTGARWRNVGVPGEAEFKNKGVAYCPHCDGPLFEGKDVAVIGGGNSGVEAAIDLAGIVKHVTVLEFNPELKADAVLQERLHSLPNVTVITNAQTTEITGTDKVNGISYMDRETEKVHHVELQGVFVQIGLVPNTDWLDDQIERTRFGEIVVDKHGATSIPGVFAAGDCTDSAYKQIIISMGSGATAALGAFDYLIRN</sequence>
<evidence type="ECO:0000256" key="14">
    <source>
        <dbReference type="ARBA" id="ARBA00083479"/>
    </source>
</evidence>
<dbReference type="InterPro" id="IPR036188">
    <property type="entry name" value="FAD/NAD-bd_sf"/>
</dbReference>
<keyword evidence="10 16" id="KW-0676">Redox-active center</keyword>
<dbReference type="GO" id="GO:0016668">
    <property type="term" value="F:oxidoreductase activity, acting on a sulfur group of donors, NAD(P) as acceptor"/>
    <property type="evidence" value="ECO:0007669"/>
    <property type="project" value="UniProtKB-ARBA"/>
</dbReference>
<feature type="disulfide bond" description="Redox-active" evidence="16">
    <location>
        <begin position="337"/>
        <end position="340"/>
    </location>
</feature>
<dbReference type="NCBIfam" id="TIGR03140">
    <property type="entry name" value="AhpF"/>
    <property type="match status" value="1"/>
</dbReference>
<protein>
    <recommendedName>
        <fullName evidence="13">NADH dehydrogenase</fullName>
        <ecNumber evidence="3">7.1.1.2</ecNumber>
    </recommendedName>
    <alternativeName>
        <fullName evidence="14">Alkyl hydroperoxide reductase</fullName>
    </alternativeName>
</protein>
<dbReference type="Gene3D" id="3.40.30.80">
    <property type="match status" value="1"/>
</dbReference>
<reference evidence="19 20" key="1">
    <citation type="submission" date="2018-05" db="EMBL/GenBank/DDBJ databases">
        <title>Freshwater and sediment microbial communities from various areas in North America, analyzing microbe dynamics in response to fracking.</title>
        <authorList>
            <person name="Lamendella R."/>
        </authorList>
    </citation>
    <scope>NUCLEOTIDE SEQUENCE [LARGE SCALE GENOMIC DNA]</scope>
    <source>
        <strain evidence="19 20">15_TX</strain>
    </source>
</reference>
<evidence type="ECO:0000259" key="18">
    <source>
        <dbReference type="Pfam" id="PF13192"/>
    </source>
</evidence>
<dbReference type="PRINTS" id="PR00469">
    <property type="entry name" value="PNDRDTASEII"/>
</dbReference>
<evidence type="ECO:0000313" key="19">
    <source>
        <dbReference type="EMBL" id="PWW20439.1"/>
    </source>
</evidence>
<dbReference type="InterPro" id="IPR023753">
    <property type="entry name" value="FAD/NAD-binding_dom"/>
</dbReference>
<keyword evidence="8" id="KW-0830">Ubiquinone</keyword>
<evidence type="ECO:0000256" key="10">
    <source>
        <dbReference type="ARBA" id="ARBA00023284"/>
    </source>
</evidence>
<gene>
    <name evidence="19" type="ORF">DFO73_11513</name>
</gene>
<dbReference type="EMBL" id="QGTW01000015">
    <property type="protein sequence ID" value="PWW20439.1"/>
    <property type="molecule type" value="Genomic_DNA"/>
</dbReference>
<dbReference type="PROSITE" id="PS51354">
    <property type="entry name" value="GLUTAREDOXIN_2"/>
    <property type="match status" value="1"/>
</dbReference>
<keyword evidence="7 15" id="KW-0520">NAD</keyword>
<feature type="domain" description="FAD/NAD(P)-binding" evidence="17">
    <location>
        <begin position="209"/>
        <end position="494"/>
    </location>
</feature>
<evidence type="ECO:0000259" key="17">
    <source>
        <dbReference type="Pfam" id="PF07992"/>
    </source>
</evidence>
<keyword evidence="5 15" id="KW-0274">FAD</keyword>
<dbReference type="SUPFAM" id="SSF52833">
    <property type="entry name" value="Thioredoxin-like"/>
    <property type="match status" value="2"/>
</dbReference>
<comment type="subunit">
    <text evidence="2">Homodimer.</text>
</comment>
<evidence type="ECO:0000256" key="16">
    <source>
        <dbReference type="PIRSR" id="PIRSR000238-2"/>
    </source>
</evidence>
<feature type="binding site" evidence="15">
    <location>
        <begin position="210"/>
        <end position="225"/>
    </location>
    <ligand>
        <name>FAD</name>
        <dbReference type="ChEBI" id="CHEBI:57692"/>
    </ligand>
</feature>
<keyword evidence="6" id="KW-0560">Oxidoreductase</keyword>
<keyword evidence="9 16" id="KW-1015">Disulfide bond</keyword>
<dbReference type="RefSeq" id="WP_110066953.1">
    <property type="nucleotide sequence ID" value="NZ_QGTW01000015.1"/>
</dbReference>
<dbReference type="GO" id="GO:0050660">
    <property type="term" value="F:flavin adenine dinucleotide binding"/>
    <property type="evidence" value="ECO:0007669"/>
    <property type="project" value="InterPro"/>
</dbReference>
<evidence type="ECO:0000256" key="11">
    <source>
        <dbReference type="ARBA" id="ARBA00049551"/>
    </source>
</evidence>
<dbReference type="InterPro" id="IPR044142">
    <property type="entry name" value="AhpF_NTD_N"/>
</dbReference>
<evidence type="ECO:0000256" key="3">
    <source>
        <dbReference type="ARBA" id="ARBA00012944"/>
    </source>
</evidence>
<dbReference type="GO" id="GO:0000302">
    <property type="term" value="P:response to reactive oxygen species"/>
    <property type="evidence" value="ECO:0007669"/>
    <property type="project" value="InterPro"/>
</dbReference>
<dbReference type="PRINTS" id="PR00368">
    <property type="entry name" value="FADPNR"/>
</dbReference>
<dbReference type="InterPro" id="IPR012081">
    <property type="entry name" value="Alkyl_hydroperoxide_Rdtase_suF"/>
</dbReference>
<dbReference type="GO" id="GO:0005829">
    <property type="term" value="C:cytosol"/>
    <property type="evidence" value="ECO:0007669"/>
    <property type="project" value="UniProtKB-ARBA"/>
</dbReference>
<dbReference type="PIRSF" id="PIRSF000238">
    <property type="entry name" value="AhpF"/>
    <property type="match status" value="1"/>
</dbReference>
<name>A0A2V2ZKH8_9BACI</name>